<evidence type="ECO:0000313" key="3">
    <source>
        <dbReference type="Proteomes" id="UP000619355"/>
    </source>
</evidence>
<keyword evidence="3" id="KW-1185">Reference proteome</keyword>
<accession>A0A919EWU0</accession>
<name>A0A919EWU0_9ACTN</name>
<evidence type="ECO:0000313" key="2">
    <source>
        <dbReference type="EMBL" id="GHG46605.1"/>
    </source>
</evidence>
<dbReference type="AlphaFoldDB" id="A0A919EWU0"/>
<dbReference type="Proteomes" id="UP000619355">
    <property type="component" value="Unassembled WGS sequence"/>
</dbReference>
<dbReference type="EMBL" id="BNBF01000006">
    <property type="protein sequence ID" value="GHG46605.1"/>
    <property type="molecule type" value="Genomic_DNA"/>
</dbReference>
<comment type="caution">
    <text evidence="2">The sequence shown here is derived from an EMBL/GenBank/DDBJ whole genome shotgun (WGS) entry which is preliminary data.</text>
</comment>
<feature type="region of interest" description="Disordered" evidence="1">
    <location>
        <begin position="1"/>
        <end position="26"/>
    </location>
</feature>
<proteinExistence type="predicted"/>
<organism evidence="2 3">
    <name type="scientific">Streptomyces capoamus</name>
    <dbReference type="NCBI Taxonomy" id="68183"/>
    <lineage>
        <taxon>Bacteria</taxon>
        <taxon>Bacillati</taxon>
        <taxon>Actinomycetota</taxon>
        <taxon>Actinomycetes</taxon>
        <taxon>Kitasatosporales</taxon>
        <taxon>Streptomycetaceae</taxon>
        <taxon>Streptomyces</taxon>
    </lineage>
</organism>
<feature type="compositionally biased region" description="Basic residues" evidence="1">
    <location>
        <begin position="40"/>
        <end position="49"/>
    </location>
</feature>
<gene>
    <name evidence="2" type="ORF">GCM10018980_25690</name>
</gene>
<dbReference type="RefSeq" id="WP_229899605.1">
    <property type="nucleotide sequence ID" value="NZ_BNBF01000006.1"/>
</dbReference>
<protein>
    <submittedName>
        <fullName evidence="2">Uncharacterized protein</fullName>
    </submittedName>
</protein>
<feature type="region of interest" description="Disordered" evidence="1">
    <location>
        <begin position="38"/>
        <end position="57"/>
    </location>
</feature>
<evidence type="ECO:0000256" key="1">
    <source>
        <dbReference type="SAM" id="MobiDB-lite"/>
    </source>
</evidence>
<reference evidence="3" key="1">
    <citation type="journal article" date="2019" name="Int. J. Syst. Evol. Microbiol.">
        <title>The Global Catalogue of Microorganisms (GCM) 10K type strain sequencing project: providing services to taxonomists for standard genome sequencing and annotation.</title>
        <authorList>
            <consortium name="The Broad Institute Genomics Platform"/>
            <consortium name="The Broad Institute Genome Sequencing Center for Infectious Disease"/>
            <person name="Wu L."/>
            <person name="Ma J."/>
        </authorList>
    </citation>
    <scope>NUCLEOTIDE SEQUENCE [LARGE SCALE GENOMIC DNA]</scope>
    <source>
        <strain evidence="3">JCM 4253</strain>
    </source>
</reference>
<sequence>MIRTPGGDLLDPTPHPLAITRPNGRRMTPREVVECALGRRPPRGHHPHRPGLLPPYGCRPRAEQLALDLDL</sequence>